<evidence type="ECO:0000313" key="3">
    <source>
        <dbReference type="Proteomes" id="UP000054564"/>
    </source>
</evidence>
<feature type="non-terminal residue" evidence="2">
    <location>
        <position position="85"/>
    </location>
</feature>
<keyword evidence="3" id="KW-1185">Reference proteome</keyword>
<evidence type="ECO:0000313" key="2">
    <source>
        <dbReference type="EMBL" id="KNE96750.1"/>
    </source>
</evidence>
<comment type="caution">
    <text evidence="2">The sequence shown here is derived from an EMBL/GenBank/DDBJ whole genome shotgun (WGS) entry which is preliminary data.</text>
</comment>
<dbReference type="AlphaFoldDB" id="A0A0L0VBU6"/>
<organism evidence="2 3">
    <name type="scientific">Puccinia striiformis f. sp. tritici PST-78</name>
    <dbReference type="NCBI Taxonomy" id="1165861"/>
    <lineage>
        <taxon>Eukaryota</taxon>
        <taxon>Fungi</taxon>
        <taxon>Dikarya</taxon>
        <taxon>Basidiomycota</taxon>
        <taxon>Pucciniomycotina</taxon>
        <taxon>Pucciniomycetes</taxon>
        <taxon>Pucciniales</taxon>
        <taxon>Pucciniaceae</taxon>
        <taxon>Puccinia</taxon>
    </lineage>
</organism>
<gene>
    <name evidence="2" type="ORF">PSTG_10023</name>
</gene>
<proteinExistence type="predicted"/>
<sequence>MMADIEMENVEAKVPVDNGDSYPQDEEDPMSFNSESQSNEDDEQVDWEEVDVDEIHDARHNSEEDLTQEVVFDIVLSKAGEQRST</sequence>
<accession>A0A0L0VBU6</accession>
<feature type="region of interest" description="Disordered" evidence="1">
    <location>
        <begin position="1"/>
        <end position="46"/>
    </location>
</feature>
<evidence type="ECO:0000256" key="1">
    <source>
        <dbReference type="SAM" id="MobiDB-lite"/>
    </source>
</evidence>
<dbReference type="EMBL" id="AJIL01000078">
    <property type="protein sequence ID" value="KNE96750.1"/>
    <property type="molecule type" value="Genomic_DNA"/>
</dbReference>
<protein>
    <submittedName>
        <fullName evidence="2">Uncharacterized protein</fullName>
    </submittedName>
</protein>
<reference evidence="3" key="1">
    <citation type="submission" date="2014-03" db="EMBL/GenBank/DDBJ databases">
        <title>The Genome Sequence of Puccinia striiformis f. sp. tritici PST-78.</title>
        <authorList>
            <consortium name="The Broad Institute Genome Sequencing Platform"/>
            <person name="Cuomo C."/>
            <person name="Hulbert S."/>
            <person name="Chen X."/>
            <person name="Walker B."/>
            <person name="Young S.K."/>
            <person name="Zeng Q."/>
            <person name="Gargeya S."/>
            <person name="Fitzgerald M."/>
            <person name="Haas B."/>
            <person name="Abouelleil A."/>
            <person name="Alvarado L."/>
            <person name="Arachchi H.M."/>
            <person name="Berlin A.M."/>
            <person name="Chapman S.B."/>
            <person name="Goldberg J."/>
            <person name="Griggs A."/>
            <person name="Gujja S."/>
            <person name="Hansen M."/>
            <person name="Howarth C."/>
            <person name="Imamovic A."/>
            <person name="Larimer J."/>
            <person name="McCowan C."/>
            <person name="Montmayeur A."/>
            <person name="Murphy C."/>
            <person name="Neiman D."/>
            <person name="Pearson M."/>
            <person name="Priest M."/>
            <person name="Roberts A."/>
            <person name="Saif S."/>
            <person name="Shea T."/>
            <person name="Sisk P."/>
            <person name="Sykes S."/>
            <person name="Wortman J."/>
            <person name="Nusbaum C."/>
            <person name="Birren B."/>
        </authorList>
    </citation>
    <scope>NUCLEOTIDE SEQUENCE [LARGE SCALE GENOMIC DNA]</scope>
    <source>
        <strain evidence="3">race PST-78</strain>
    </source>
</reference>
<dbReference type="Proteomes" id="UP000054564">
    <property type="component" value="Unassembled WGS sequence"/>
</dbReference>
<name>A0A0L0VBU6_9BASI</name>